<dbReference type="InterPro" id="IPR044730">
    <property type="entry name" value="RNase_H-like_dom_plant"/>
</dbReference>
<dbReference type="InterPro" id="IPR012337">
    <property type="entry name" value="RNaseH-like_sf"/>
</dbReference>
<dbReference type="InterPro" id="IPR036397">
    <property type="entry name" value="RNaseH_sf"/>
</dbReference>
<dbReference type="GO" id="GO:0003676">
    <property type="term" value="F:nucleic acid binding"/>
    <property type="evidence" value="ECO:0007669"/>
    <property type="project" value="InterPro"/>
</dbReference>
<sequence>MKKGKFQPYKDRLGKKLTNWAERYMSMGAKDELIKSVVQAIPIHVMSVFKLPVGFHEDYMRIVRNFWWGEDENKRKVNVDASYCHVSGEAAVGAVVRNHQGQIIVASSKVIEKCQDPEEAEACAILEGLMLAIDNNLEPNSVESDCANAVSNVHRNTGKHSRAWVVYNNIESVSLLIPACKVVKIGRSANQVAHDFAALARKSGESKVWMDPIPPDIQEIAVKDYVSLPLSNI</sequence>
<dbReference type="Proteomes" id="UP001231189">
    <property type="component" value="Unassembled WGS sequence"/>
</dbReference>
<evidence type="ECO:0000313" key="2">
    <source>
        <dbReference type="EMBL" id="KAK1646917.1"/>
    </source>
</evidence>
<protein>
    <recommendedName>
        <fullName evidence="1">RNase H type-1 domain-containing protein</fullName>
    </recommendedName>
</protein>
<evidence type="ECO:0000259" key="1">
    <source>
        <dbReference type="Pfam" id="PF13456"/>
    </source>
</evidence>
<gene>
    <name evidence="2" type="ORF">QYE76_064722</name>
</gene>
<dbReference type="CDD" id="cd06222">
    <property type="entry name" value="RNase_H_like"/>
    <property type="match status" value="1"/>
</dbReference>
<reference evidence="2" key="1">
    <citation type="submission" date="2023-07" db="EMBL/GenBank/DDBJ databases">
        <title>A chromosome-level genome assembly of Lolium multiflorum.</title>
        <authorList>
            <person name="Chen Y."/>
            <person name="Copetti D."/>
            <person name="Kolliker R."/>
            <person name="Studer B."/>
        </authorList>
    </citation>
    <scope>NUCLEOTIDE SEQUENCE</scope>
    <source>
        <strain evidence="2">02402/16</strain>
        <tissue evidence="2">Leaf</tissue>
    </source>
</reference>
<dbReference type="AlphaFoldDB" id="A0AAD8S9Q9"/>
<accession>A0AAD8S9Q9</accession>
<dbReference type="InterPro" id="IPR002156">
    <property type="entry name" value="RNaseH_domain"/>
</dbReference>
<comment type="caution">
    <text evidence="2">The sequence shown here is derived from an EMBL/GenBank/DDBJ whole genome shotgun (WGS) entry which is preliminary data.</text>
</comment>
<feature type="domain" description="RNase H type-1" evidence="1">
    <location>
        <begin position="78"/>
        <end position="199"/>
    </location>
</feature>
<dbReference type="PANTHER" id="PTHR47723:SF24">
    <property type="entry name" value="RNASE H TYPE-1 DOMAIN-CONTAINING PROTEIN"/>
    <property type="match status" value="1"/>
</dbReference>
<dbReference type="PANTHER" id="PTHR47723">
    <property type="entry name" value="OS05G0353850 PROTEIN"/>
    <property type="match status" value="1"/>
</dbReference>
<dbReference type="GO" id="GO:0004523">
    <property type="term" value="F:RNA-DNA hybrid ribonuclease activity"/>
    <property type="evidence" value="ECO:0007669"/>
    <property type="project" value="InterPro"/>
</dbReference>
<dbReference type="InterPro" id="IPR053151">
    <property type="entry name" value="RNase_H-like"/>
</dbReference>
<keyword evidence="3" id="KW-1185">Reference proteome</keyword>
<name>A0AAD8S9Q9_LOLMU</name>
<dbReference type="Gene3D" id="3.30.420.10">
    <property type="entry name" value="Ribonuclease H-like superfamily/Ribonuclease H"/>
    <property type="match status" value="1"/>
</dbReference>
<proteinExistence type="predicted"/>
<evidence type="ECO:0000313" key="3">
    <source>
        <dbReference type="Proteomes" id="UP001231189"/>
    </source>
</evidence>
<dbReference type="Pfam" id="PF13456">
    <property type="entry name" value="RVT_3"/>
    <property type="match status" value="1"/>
</dbReference>
<dbReference type="EMBL" id="JAUUTY010000004">
    <property type="protein sequence ID" value="KAK1646917.1"/>
    <property type="molecule type" value="Genomic_DNA"/>
</dbReference>
<dbReference type="SUPFAM" id="SSF53098">
    <property type="entry name" value="Ribonuclease H-like"/>
    <property type="match status" value="1"/>
</dbReference>
<organism evidence="2 3">
    <name type="scientific">Lolium multiflorum</name>
    <name type="common">Italian ryegrass</name>
    <name type="synonym">Lolium perenne subsp. multiflorum</name>
    <dbReference type="NCBI Taxonomy" id="4521"/>
    <lineage>
        <taxon>Eukaryota</taxon>
        <taxon>Viridiplantae</taxon>
        <taxon>Streptophyta</taxon>
        <taxon>Embryophyta</taxon>
        <taxon>Tracheophyta</taxon>
        <taxon>Spermatophyta</taxon>
        <taxon>Magnoliopsida</taxon>
        <taxon>Liliopsida</taxon>
        <taxon>Poales</taxon>
        <taxon>Poaceae</taxon>
        <taxon>BOP clade</taxon>
        <taxon>Pooideae</taxon>
        <taxon>Poodae</taxon>
        <taxon>Poeae</taxon>
        <taxon>Poeae Chloroplast Group 2 (Poeae type)</taxon>
        <taxon>Loliodinae</taxon>
        <taxon>Loliinae</taxon>
        <taxon>Lolium</taxon>
    </lineage>
</organism>